<accession>A9SRY0</accession>
<dbReference type="Proteomes" id="UP000006727">
    <property type="component" value="Chromosome 4"/>
</dbReference>
<evidence type="ECO:0000256" key="4">
    <source>
        <dbReference type="ARBA" id="ARBA00023034"/>
    </source>
</evidence>
<keyword evidence="3" id="KW-0735">Signal-anchor</keyword>
<feature type="disulfide bond" evidence="5">
    <location>
        <begin position="123"/>
        <end position="132"/>
    </location>
</feature>
<dbReference type="GO" id="GO:0000139">
    <property type="term" value="C:Golgi membrane"/>
    <property type="evidence" value="ECO:0007669"/>
    <property type="project" value="UniProtKB-SubCell"/>
</dbReference>
<keyword evidence="5" id="KW-1015">Disulfide bond</keyword>
<evidence type="ECO:0000313" key="10">
    <source>
        <dbReference type="Proteomes" id="UP000006727"/>
    </source>
</evidence>
<dbReference type="KEGG" id="ppp:112280793"/>
<keyword evidence="4" id="KW-0333">Golgi apparatus</keyword>
<evidence type="ECO:0000256" key="5">
    <source>
        <dbReference type="PROSITE-ProRule" id="PRU00076"/>
    </source>
</evidence>
<evidence type="ECO:0000313" key="8">
    <source>
        <dbReference type="EMBL" id="PNR55885.1"/>
    </source>
</evidence>
<dbReference type="EnsemblPlants" id="Pp3c4_26380V3.12">
    <property type="protein sequence ID" value="Pp3c4_26380V3.12"/>
    <property type="gene ID" value="Pp3c4_26380"/>
</dbReference>
<reference evidence="8 10" key="2">
    <citation type="journal article" date="2018" name="Plant J.">
        <title>The Physcomitrella patens chromosome-scale assembly reveals moss genome structure and evolution.</title>
        <authorList>
            <person name="Lang D."/>
            <person name="Ullrich K.K."/>
            <person name="Murat F."/>
            <person name="Fuchs J."/>
            <person name="Jenkins J."/>
            <person name="Haas F.B."/>
            <person name="Piednoel M."/>
            <person name="Gundlach H."/>
            <person name="Van Bel M."/>
            <person name="Meyberg R."/>
            <person name="Vives C."/>
            <person name="Morata J."/>
            <person name="Symeonidi A."/>
            <person name="Hiss M."/>
            <person name="Muchero W."/>
            <person name="Kamisugi Y."/>
            <person name="Saleh O."/>
            <person name="Blanc G."/>
            <person name="Decker E.L."/>
            <person name="van Gessel N."/>
            <person name="Grimwood J."/>
            <person name="Hayes R.D."/>
            <person name="Graham S.W."/>
            <person name="Gunter L.E."/>
            <person name="McDaniel S.F."/>
            <person name="Hoernstein S.N.W."/>
            <person name="Larsson A."/>
            <person name="Li F.W."/>
            <person name="Perroud P.F."/>
            <person name="Phillips J."/>
            <person name="Ranjan P."/>
            <person name="Rokshar D.S."/>
            <person name="Rothfels C.J."/>
            <person name="Schneider L."/>
            <person name="Shu S."/>
            <person name="Stevenson D.W."/>
            <person name="Thummler F."/>
            <person name="Tillich M."/>
            <person name="Villarreal Aguilar J.C."/>
            <person name="Widiez T."/>
            <person name="Wong G.K."/>
            <person name="Wymore A."/>
            <person name="Zhang Y."/>
            <person name="Zimmer A.D."/>
            <person name="Quatrano R.S."/>
            <person name="Mayer K.F.X."/>
            <person name="Goodstein D."/>
            <person name="Casacuberta J.M."/>
            <person name="Vandepoele K."/>
            <person name="Reski R."/>
            <person name="Cuming A.C."/>
            <person name="Tuskan G.A."/>
            <person name="Maumus F."/>
            <person name="Salse J."/>
            <person name="Schmutz J."/>
            <person name="Rensing S.A."/>
        </authorList>
    </citation>
    <scope>NUCLEOTIDE SEQUENCE [LARGE SCALE GENOMIC DNA]</scope>
    <source>
        <strain evidence="9 10">cv. Gransden 2004</strain>
    </source>
</reference>
<feature type="transmembrane region" description="Helical" evidence="6">
    <location>
        <begin position="6"/>
        <end position="28"/>
    </location>
</feature>
<name>A9SRY0_PHYPA</name>
<dbReference type="PROSITE" id="PS01186">
    <property type="entry name" value="EGF_2"/>
    <property type="match status" value="2"/>
</dbReference>
<dbReference type="GO" id="GO:0080147">
    <property type="term" value="P:root hair cell development"/>
    <property type="evidence" value="ECO:0007669"/>
    <property type="project" value="EnsemblPlants"/>
</dbReference>
<dbReference type="PANTHER" id="PTHR11062">
    <property type="entry name" value="EXOSTOSIN HEPARAN SULFATE GLYCOSYLTRANSFERASE -RELATED"/>
    <property type="match status" value="1"/>
</dbReference>
<dbReference type="Pfam" id="PF23106">
    <property type="entry name" value="EGF_Teneurin"/>
    <property type="match status" value="1"/>
</dbReference>
<keyword evidence="6" id="KW-0812">Transmembrane</keyword>
<dbReference type="PROSITE" id="PS00022">
    <property type="entry name" value="EGF_1"/>
    <property type="match status" value="1"/>
</dbReference>
<dbReference type="PaxDb" id="3218-PP1S110_97V6.1"/>
<keyword evidence="5" id="KW-0245">EGF-like domain</keyword>
<feature type="domain" description="EGF-like" evidence="7">
    <location>
        <begin position="100"/>
        <end position="133"/>
    </location>
</feature>
<dbReference type="GeneID" id="112280793"/>
<dbReference type="Pfam" id="PF03016">
    <property type="entry name" value="Exostosin_GT47"/>
    <property type="match status" value="1"/>
</dbReference>
<evidence type="ECO:0000256" key="3">
    <source>
        <dbReference type="ARBA" id="ARBA00022968"/>
    </source>
</evidence>
<dbReference type="EMBL" id="ABEU02000004">
    <property type="protein sequence ID" value="PNR55885.1"/>
    <property type="molecule type" value="Genomic_DNA"/>
</dbReference>
<evidence type="ECO:0000256" key="6">
    <source>
        <dbReference type="SAM" id="Phobius"/>
    </source>
</evidence>
<sequence length="765" mass="86862">MGIHWWSWQVVVPGLSLVVLVVATHLFVTPLVPTFSVDPNALVIHRINGTYEWNAERDRSCEKEHGAVVYRNATWKADVGCWLSQCGNSSFPIPVVEKFWRNSCTFECDGRGVCNKELAQCRCSVGFSGVGCEKVINRKCNKGVTDEQPYGSWGVSVCPGFCDKRTAHCLCGNTTKYPDRPLAEACGFHSKGNTGEIDWTKADTDYIYGNKSYQGWCNLDAEDVHDKNIRVKLPQCDCKYDGQWGVVCESPSESFCINQCNLNGICHQGFCACRKGWYGVDCSVPSYLPPPVQRPKWLPQEAAPDVSDETNRISVASNIMKKRPLVYVYDLPAEFTTQFLQGRHFKFECVNRLYDVDNATIWTENLYGAGIALYESLLASEHRTTNGDEADFFYVPFLQACIVEQGDAAPHLTFQGKYMGLRQYFAGDYSKQIYFHIQQNYPYWNRSAGRDHIWFFPWDEGACSAPKEIWNSMMLSHWGNTNAKHKASTTAYRADNWDLIPPEWRGDHPCYDPAKDLVLPAWKFPDPYPIVQNLSSRHRQDRPTLFYFNGNLGSAYDNGRPEPGYSMGIRQKLAAEFGSQPNKKGLLGRQAVDDVVVQAQRSPQYKLELSKSRFCGVLPGDGWSGRMEDSILSGCIPVIIQDGIHLPFENVLDYESFTVRVAEDNIHNLITILKAINEAQVDSMLAVVRGLWQRFTYHYAVKLEANRQKLKLNKEDLWASVQNSLTGDDAFSTFIHVLEYKLHTDTWRSEMKQPLKNYGVPDNCR</sequence>
<dbReference type="FunCoup" id="A9SRY0">
    <property type="interactions" value="683"/>
</dbReference>
<protein>
    <recommendedName>
        <fullName evidence="7">EGF-like domain-containing protein</fullName>
    </recommendedName>
</protein>
<feature type="disulfide bond" evidence="5">
    <location>
        <begin position="104"/>
        <end position="114"/>
    </location>
</feature>
<dbReference type="InterPro" id="IPR004263">
    <property type="entry name" value="Exostosin"/>
</dbReference>
<organism evidence="8">
    <name type="scientific">Physcomitrium patens</name>
    <name type="common">Spreading-leaved earth moss</name>
    <name type="synonym">Physcomitrella patens</name>
    <dbReference type="NCBI Taxonomy" id="3218"/>
    <lineage>
        <taxon>Eukaryota</taxon>
        <taxon>Viridiplantae</taxon>
        <taxon>Streptophyta</taxon>
        <taxon>Embryophyta</taxon>
        <taxon>Bryophyta</taxon>
        <taxon>Bryophytina</taxon>
        <taxon>Bryopsida</taxon>
        <taxon>Funariidae</taxon>
        <taxon>Funariales</taxon>
        <taxon>Funariaceae</taxon>
        <taxon>Physcomitrium</taxon>
    </lineage>
</organism>
<dbReference type="InterPro" id="IPR000742">
    <property type="entry name" value="EGF"/>
</dbReference>
<comment type="similarity">
    <text evidence="2">Belongs to the glycosyltransferase 47 family.</text>
</comment>
<evidence type="ECO:0000256" key="2">
    <source>
        <dbReference type="ARBA" id="ARBA00010271"/>
    </source>
</evidence>
<comment type="subcellular location">
    <subcellularLocation>
        <location evidence="1">Golgi apparatus membrane</location>
        <topology evidence="1">Single-pass type II membrane protein</topology>
    </subcellularLocation>
</comment>
<evidence type="ECO:0000313" key="9">
    <source>
        <dbReference type="EnsemblPlants" id="Pp3c4_26380V3.1"/>
    </source>
</evidence>
<dbReference type="Gramene" id="Pp3c4_26380V3.1">
    <property type="protein sequence ID" value="Pp3c4_26380V3.1"/>
    <property type="gene ID" value="Pp3c4_26380"/>
</dbReference>
<proteinExistence type="inferred from homology"/>
<dbReference type="Gramene" id="Pp3c4_26380V3.14">
    <property type="protein sequence ID" value="Pp3c4_26380V3.14"/>
    <property type="gene ID" value="Pp3c4_26380"/>
</dbReference>
<dbReference type="RefSeq" id="XP_024372398.1">
    <property type="nucleotide sequence ID" value="XM_024516630.2"/>
</dbReference>
<dbReference type="GO" id="GO:0016757">
    <property type="term" value="F:glycosyltransferase activity"/>
    <property type="evidence" value="ECO:0007669"/>
    <property type="project" value="EnsemblPlants"/>
</dbReference>
<dbReference type="EnsemblPlants" id="Pp3c4_26380V3.13">
    <property type="protein sequence ID" value="Pp3c4_26380V3.13"/>
    <property type="gene ID" value="Pp3c4_26380"/>
</dbReference>
<dbReference type="PROSITE" id="PS50026">
    <property type="entry name" value="EGF_3"/>
    <property type="match status" value="1"/>
</dbReference>
<dbReference type="Gramene" id="Pp3c4_26380V3.13">
    <property type="protein sequence ID" value="Pp3c4_26380V3.13"/>
    <property type="gene ID" value="Pp3c4_26380"/>
</dbReference>
<dbReference type="EnsemblPlants" id="Pp3c4_26380V3.1">
    <property type="protein sequence ID" value="Pp3c4_26380V3.1"/>
    <property type="gene ID" value="Pp3c4_26380"/>
</dbReference>
<dbReference type="AlphaFoldDB" id="A9SRY0"/>
<dbReference type="RefSeq" id="XP_024372399.1">
    <property type="nucleotide sequence ID" value="XM_024516631.2"/>
</dbReference>
<dbReference type="Gramene" id="Pp3c4_26380V3.12">
    <property type="protein sequence ID" value="Pp3c4_26380V3.12"/>
    <property type="gene ID" value="Pp3c4_26380"/>
</dbReference>
<reference evidence="8 10" key="1">
    <citation type="journal article" date="2008" name="Science">
        <title>The Physcomitrella genome reveals evolutionary insights into the conquest of land by plants.</title>
        <authorList>
            <person name="Rensing S."/>
            <person name="Lang D."/>
            <person name="Zimmer A."/>
            <person name="Terry A."/>
            <person name="Salamov A."/>
            <person name="Shapiro H."/>
            <person name="Nishiyama T."/>
            <person name="Perroud P.-F."/>
            <person name="Lindquist E."/>
            <person name="Kamisugi Y."/>
            <person name="Tanahashi T."/>
            <person name="Sakakibara K."/>
            <person name="Fujita T."/>
            <person name="Oishi K."/>
            <person name="Shin-I T."/>
            <person name="Kuroki Y."/>
            <person name="Toyoda A."/>
            <person name="Suzuki Y."/>
            <person name="Hashimoto A."/>
            <person name="Yamaguchi K."/>
            <person name="Sugano A."/>
            <person name="Kohara Y."/>
            <person name="Fujiyama A."/>
            <person name="Anterola A."/>
            <person name="Aoki S."/>
            <person name="Ashton N."/>
            <person name="Barbazuk W.B."/>
            <person name="Barker E."/>
            <person name="Bennetzen J."/>
            <person name="Bezanilla M."/>
            <person name="Blankenship R."/>
            <person name="Cho S.H."/>
            <person name="Dutcher S."/>
            <person name="Estelle M."/>
            <person name="Fawcett J.A."/>
            <person name="Gundlach H."/>
            <person name="Hanada K."/>
            <person name="Heyl A."/>
            <person name="Hicks K.A."/>
            <person name="Hugh J."/>
            <person name="Lohr M."/>
            <person name="Mayer K."/>
            <person name="Melkozernov A."/>
            <person name="Murata T."/>
            <person name="Nelson D."/>
            <person name="Pils B."/>
            <person name="Prigge M."/>
            <person name="Reiss B."/>
            <person name="Renner T."/>
            <person name="Rombauts S."/>
            <person name="Rushton P."/>
            <person name="Sanderfoot A."/>
            <person name="Schween G."/>
            <person name="Shiu S.-H."/>
            <person name="Stueber K."/>
            <person name="Theodoulou F.L."/>
            <person name="Tu H."/>
            <person name="Van de Peer Y."/>
            <person name="Verrier P.J."/>
            <person name="Waters E."/>
            <person name="Wood A."/>
            <person name="Yang L."/>
            <person name="Cove D."/>
            <person name="Cuming A."/>
            <person name="Hasebe M."/>
            <person name="Lucas S."/>
            <person name="Mishler D.B."/>
            <person name="Reski R."/>
            <person name="Grigoriev I."/>
            <person name="Quatrano R.S."/>
            <person name="Boore J.L."/>
        </authorList>
    </citation>
    <scope>NUCLEOTIDE SEQUENCE [LARGE SCALE GENOMIC DNA]</scope>
    <source>
        <strain evidence="9 10">cv. Gransden 2004</strain>
    </source>
</reference>
<dbReference type="InterPro" id="IPR040911">
    <property type="entry name" value="Exostosin_GT47"/>
</dbReference>
<reference evidence="9" key="3">
    <citation type="submission" date="2020-12" db="UniProtKB">
        <authorList>
            <consortium name="EnsemblPlants"/>
        </authorList>
    </citation>
    <scope>IDENTIFICATION</scope>
</reference>
<keyword evidence="6" id="KW-0472">Membrane</keyword>
<comment type="caution">
    <text evidence="5">Lacks conserved residue(s) required for the propagation of feature annotation.</text>
</comment>
<keyword evidence="10" id="KW-1185">Reference proteome</keyword>
<gene>
    <name evidence="9" type="primary">LOC112280793</name>
    <name evidence="8" type="ORF">PHYPA_006782</name>
</gene>
<dbReference type="OrthoDB" id="1924787at2759"/>
<dbReference type="STRING" id="3218.A9SRY0"/>
<dbReference type="eggNOG" id="KOG1021">
    <property type="taxonomic scope" value="Eukaryota"/>
</dbReference>
<dbReference type="PANTHER" id="PTHR11062:SF268">
    <property type="entry name" value="FAMILY PROTEIN, PUTATIVE, EXPRESSED-RELATED"/>
    <property type="match status" value="1"/>
</dbReference>
<evidence type="ECO:0000259" key="7">
    <source>
        <dbReference type="PROSITE" id="PS50026"/>
    </source>
</evidence>
<dbReference type="EnsemblPlants" id="Pp3c4_26380V3.14">
    <property type="protein sequence ID" value="Pp3c4_26380V3.14"/>
    <property type="gene ID" value="Pp3c4_26380"/>
</dbReference>
<evidence type="ECO:0000256" key="1">
    <source>
        <dbReference type="ARBA" id="ARBA00004323"/>
    </source>
</evidence>
<keyword evidence="6" id="KW-1133">Transmembrane helix</keyword>